<reference evidence="1" key="1">
    <citation type="submission" date="2018-02" db="EMBL/GenBank/DDBJ databases">
        <title>Rhizophora mucronata_Transcriptome.</title>
        <authorList>
            <person name="Meera S.P."/>
            <person name="Sreeshan A."/>
            <person name="Augustine A."/>
        </authorList>
    </citation>
    <scope>NUCLEOTIDE SEQUENCE</scope>
    <source>
        <tissue evidence="1">Leaf</tissue>
    </source>
</reference>
<evidence type="ECO:0000313" key="1">
    <source>
        <dbReference type="EMBL" id="MBX56780.1"/>
    </source>
</evidence>
<dbReference type="AlphaFoldDB" id="A0A2P2PPV6"/>
<accession>A0A2P2PPV6</accession>
<sequence>MGTCLNQMTQKRKSHLCKKMNVFWFPKF</sequence>
<dbReference type="EMBL" id="GGEC01076296">
    <property type="protein sequence ID" value="MBX56780.1"/>
    <property type="molecule type" value="Transcribed_RNA"/>
</dbReference>
<proteinExistence type="predicted"/>
<name>A0A2P2PPV6_RHIMU</name>
<organism evidence="1">
    <name type="scientific">Rhizophora mucronata</name>
    <name type="common">Asiatic mangrove</name>
    <dbReference type="NCBI Taxonomy" id="61149"/>
    <lineage>
        <taxon>Eukaryota</taxon>
        <taxon>Viridiplantae</taxon>
        <taxon>Streptophyta</taxon>
        <taxon>Embryophyta</taxon>
        <taxon>Tracheophyta</taxon>
        <taxon>Spermatophyta</taxon>
        <taxon>Magnoliopsida</taxon>
        <taxon>eudicotyledons</taxon>
        <taxon>Gunneridae</taxon>
        <taxon>Pentapetalae</taxon>
        <taxon>rosids</taxon>
        <taxon>fabids</taxon>
        <taxon>Malpighiales</taxon>
        <taxon>Rhizophoraceae</taxon>
        <taxon>Rhizophora</taxon>
    </lineage>
</organism>
<protein>
    <submittedName>
        <fullName evidence="1">Uncharacterized protein</fullName>
    </submittedName>
</protein>